<evidence type="ECO:0000256" key="1">
    <source>
        <dbReference type="SAM" id="Phobius"/>
    </source>
</evidence>
<accession>A0A6J6N3D1</accession>
<feature type="transmembrane region" description="Helical" evidence="1">
    <location>
        <begin position="120"/>
        <end position="139"/>
    </location>
</feature>
<organism evidence="2">
    <name type="scientific">freshwater metagenome</name>
    <dbReference type="NCBI Taxonomy" id="449393"/>
    <lineage>
        <taxon>unclassified sequences</taxon>
        <taxon>metagenomes</taxon>
        <taxon>ecological metagenomes</taxon>
    </lineage>
</organism>
<evidence type="ECO:0000313" key="2">
    <source>
        <dbReference type="EMBL" id="CAB4679758.1"/>
    </source>
</evidence>
<feature type="transmembrane region" description="Helical" evidence="1">
    <location>
        <begin position="50"/>
        <end position="72"/>
    </location>
</feature>
<name>A0A6J6N3D1_9ZZZZ</name>
<proteinExistence type="predicted"/>
<sequence>MKAAWTFAKNGLFKRGMFLMLFGGVIVFSPLLLALPSSLASRDIYSGSAALWLLMFTLPAGGITAIVGLVQLASQPNSLLGRRLLFTLSLFFGFFWLFVGLGLLAIGYPGSDIDAQGYSMFPLSGMSFLLMALAFILLFRREAKGFTSEP</sequence>
<gene>
    <name evidence="2" type="ORF">UFOPK2370_00179</name>
</gene>
<protein>
    <submittedName>
        <fullName evidence="2">Unannotated protein</fullName>
    </submittedName>
</protein>
<dbReference type="EMBL" id="CAEZXK010000003">
    <property type="protein sequence ID" value="CAB4679758.1"/>
    <property type="molecule type" value="Genomic_DNA"/>
</dbReference>
<keyword evidence="1" id="KW-0472">Membrane</keyword>
<feature type="transmembrane region" description="Helical" evidence="1">
    <location>
        <begin position="84"/>
        <end position="108"/>
    </location>
</feature>
<keyword evidence="1" id="KW-0812">Transmembrane</keyword>
<dbReference type="AlphaFoldDB" id="A0A6J6N3D1"/>
<reference evidence="2" key="1">
    <citation type="submission" date="2020-05" db="EMBL/GenBank/DDBJ databases">
        <authorList>
            <person name="Chiriac C."/>
            <person name="Salcher M."/>
            <person name="Ghai R."/>
            <person name="Kavagutti S V."/>
        </authorList>
    </citation>
    <scope>NUCLEOTIDE SEQUENCE</scope>
</reference>
<keyword evidence="1" id="KW-1133">Transmembrane helix</keyword>